<dbReference type="CDD" id="cd14273">
    <property type="entry name" value="UBA_TAP-C_like"/>
    <property type="match status" value="1"/>
</dbReference>
<dbReference type="PANTHER" id="PTHR23322:SF6">
    <property type="entry name" value="UBX DOMAIN-CONTAINING PROTEIN 7"/>
    <property type="match status" value="1"/>
</dbReference>
<accession>A0AA41V4B1</accession>
<dbReference type="Gene3D" id="3.10.20.90">
    <property type="entry name" value="Phosphatidylinositol 3-kinase Catalytic Subunit, Chain A, domain 1"/>
    <property type="match status" value="1"/>
</dbReference>
<protein>
    <recommendedName>
        <fullName evidence="2">UBX domain-containing protein</fullName>
    </recommendedName>
</protein>
<dbReference type="Pfam" id="PF00789">
    <property type="entry name" value="UBX"/>
    <property type="match status" value="1"/>
</dbReference>
<feature type="region of interest" description="Disordered" evidence="1">
    <location>
        <begin position="64"/>
        <end position="91"/>
    </location>
</feature>
<comment type="caution">
    <text evidence="3">The sequence shown here is derived from an EMBL/GenBank/DDBJ whole genome shotgun (WGS) entry which is preliminary data.</text>
</comment>
<keyword evidence="4" id="KW-1185">Reference proteome</keyword>
<evidence type="ECO:0000313" key="4">
    <source>
        <dbReference type="Proteomes" id="UP001177140"/>
    </source>
</evidence>
<reference evidence="3" key="1">
    <citation type="submission" date="2022-03" db="EMBL/GenBank/DDBJ databases">
        <title>A functionally conserved STORR gene fusion in Papaver species that diverged 16.8 million years ago.</title>
        <authorList>
            <person name="Catania T."/>
        </authorList>
    </citation>
    <scope>NUCLEOTIDE SEQUENCE</scope>
    <source>
        <strain evidence="3">S-191538</strain>
    </source>
</reference>
<sequence length="346" mass="39083">MEANFDEEKPWNSSDSETEEQQPLISSFLEFVVGQSEETAKQYLQETNWNVEEAVRLFYGAAQDDNPAPVAQDDNPAPVAQDDNPAPVAQDDNLSAMFRPPYELMYHGSFYGAIDFAEKQDKWLIVNVQSKREFSSNMLNLETWANEAVSKTIAADFVFWQVYDHVTEGKKVCNFYQLTSFPAVLVLDPSTGLQMKSWPPGMVEATQLLKDLVLFRKRPSQTSLATEAQDAPASMDELEIDEPPVTSSRQKVIYPDLPEEPKVDRTLLCRIGVRLPDGRSLRRNFLKTDPIQLLWSFCSSQLDKAESRSLQLIQAIPGASKTLNYDSKQTFEESELSNSMVSVTWG</sequence>
<dbReference type="InterPro" id="IPR006577">
    <property type="entry name" value="UAS"/>
</dbReference>
<dbReference type="GO" id="GO:0043130">
    <property type="term" value="F:ubiquitin binding"/>
    <property type="evidence" value="ECO:0007669"/>
    <property type="project" value="TreeGrafter"/>
</dbReference>
<dbReference type="SMART" id="SM00594">
    <property type="entry name" value="UAS"/>
    <property type="match status" value="1"/>
</dbReference>
<dbReference type="AlphaFoldDB" id="A0AA41V4B1"/>
<dbReference type="CDD" id="cd01767">
    <property type="entry name" value="UBX"/>
    <property type="match status" value="1"/>
</dbReference>
<dbReference type="SUPFAM" id="SSF46934">
    <property type="entry name" value="UBA-like"/>
    <property type="match status" value="1"/>
</dbReference>
<evidence type="ECO:0000259" key="2">
    <source>
        <dbReference type="PROSITE" id="PS50033"/>
    </source>
</evidence>
<feature type="region of interest" description="Disordered" evidence="1">
    <location>
        <begin position="1"/>
        <end position="24"/>
    </location>
</feature>
<dbReference type="Proteomes" id="UP001177140">
    <property type="component" value="Unassembled WGS sequence"/>
</dbReference>
<evidence type="ECO:0000313" key="3">
    <source>
        <dbReference type="EMBL" id="MCL7030709.1"/>
    </source>
</evidence>
<dbReference type="InterPro" id="IPR036249">
    <property type="entry name" value="Thioredoxin-like_sf"/>
</dbReference>
<dbReference type="EMBL" id="JAJJMA010104583">
    <property type="protein sequence ID" value="MCL7030709.1"/>
    <property type="molecule type" value="Genomic_DNA"/>
</dbReference>
<evidence type="ECO:0000256" key="1">
    <source>
        <dbReference type="SAM" id="MobiDB-lite"/>
    </source>
</evidence>
<gene>
    <name evidence="3" type="ORF">MKW94_007342</name>
</gene>
<dbReference type="InterPro" id="IPR001012">
    <property type="entry name" value="UBX_dom"/>
</dbReference>
<dbReference type="InterPro" id="IPR029071">
    <property type="entry name" value="Ubiquitin-like_domsf"/>
</dbReference>
<name>A0AA41V4B1_PAPNU</name>
<dbReference type="InterPro" id="IPR050730">
    <property type="entry name" value="UBX_domain-protein"/>
</dbReference>
<dbReference type="Pfam" id="PF13899">
    <property type="entry name" value="Thioredoxin_7"/>
    <property type="match status" value="1"/>
</dbReference>
<organism evidence="3 4">
    <name type="scientific">Papaver nudicaule</name>
    <name type="common">Iceland poppy</name>
    <dbReference type="NCBI Taxonomy" id="74823"/>
    <lineage>
        <taxon>Eukaryota</taxon>
        <taxon>Viridiplantae</taxon>
        <taxon>Streptophyta</taxon>
        <taxon>Embryophyta</taxon>
        <taxon>Tracheophyta</taxon>
        <taxon>Spermatophyta</taxon>
        <taxon>Magnoliopsida</taxon>
        <taxon>Ranunculales</taxon>
        <taxon>Papaveraceae</taxon>
        <taxon>Papaveroideae</taxon>
        <taxon>Papaver</taxon>
    </lineage>
</organism>
<dbReference type="SUPFAM" id="SSF54236">
    <property type="entry name" value="Ubiquitin-like"/>
    <property type="match status" value="1"/>
</dbReference>
<dbReference type="PANTHER" id="PTHR23322">
    <property type="entry name" value="FAS-ASSOCIATED PROTEIN"/>
    <property type="match status" value="1"/>
</dbReference>
<dbReference type="SUPFAM" id="SSF52833">
    <property type="entry name" value="Thioredoxin-like"/>
    <property type="match status" value="1"/>
</dbReference>
<dbReference type="Gene3D" id="3.40.30.10">
    <property type="entry name" value="Glutaredoxin"/>
    <property type="match status" value="1"/>
</dbReference>
<feature type="compositionally biased region" description="Polar residues" evidence="1">
    <location>
        <begin position="11"/>
        <end position="24"/>
    </location>
</feature>
<feature type="compositionally biased region" description="Basic and acidic residues" evidence="1">
    <location>
        <begin position="1"/>
        <end position="10"/>
    </location>
</feature>
<feature type="domain" description="UBX" evidence="2">
    <location>
        <begin position="264"/>
        <end position="344"/>
    </location>
</feature>
<dbReference type="GO" id="GO:0043161">
    <property type="term" value="P:proteasome-mediated ubiquitin-dependent protein catabolic process"/>
    <property type="evidence" value="ECO:0007669"/>
    <property type="project" value="TreeGrafter"/>
</dbReference>
<dbReference type="CDD" id="cd02958">
    <property type="entry name" value="UAS"/>
    <property type="match status" value="1"/>
</dbReference>
<dbReference type="Gene3D" id="1.10.8.10">
    <property type="entry name" value="DNA helicase RuvA subunit, C-terminal domain"/>
    <property type="match status" value="1"/>
</dbReference>
<dbReference type="InterPro" id="IPR009060">
    <property type="entry name" value="UBA-like_sf"/>
</dbReference>
<dbReference type="PROSITE" id="PS50033">
    <property type="entry name" value="UBX"/>
    <property type="match status" value="1"/>
</dbReference>
<proteinExistence type="predicted"/>
<dbReference type="Pfam" id="PF14555">
    <property type="entry name" value="UBA_4"/>
    <property type="match status" value="1"/>
</dbReference>
<dbReference type="GO" id="GO:0005634">
    <property type="term" value="C:nucleus"/>
    <property type="evidence" value="ECO:0007669"/>
    <property type="project" value="TreeGrafter"/>
</dbReference>